<dbReference type="Proteomes" id="UP000179627">
    <property type="component" value="Unassembled WGS sequence"/>
</dbReference>
<dbReference type="InterPro" id="IPR052732">
    <property type="entry name" value="Cell-binding_unc_protein"/>
</dbReference>
<evidence type="ECO:0000313" key="2">
    <source>
        <dbReference type="EMBL" id="OHV41109.1"/>
    </source>
</evidence>
<dbReference type="SUPFAM" id="SSF56112">
    <property type="entry name" value="Protein kinase-like (PK-like)"/>
    <property type="match status" value="1"/>
</dbReference>
<dbReference type="AlphaFoldDB" id="A0A1S1R5U7"/>
<evidence type="ECO:0000256" key="1">
    <source>
        <dbReference type="SAM" id="MobiDB-lite"/>
    </source>
</evidence>
<evidence type="ECO:0000313" key="3">
    <source>
        <dbReference type="Proteomes" id="UP000179627"/>
    </source>
</evidence>
<reference evidence="3" key="1">
    <citation type="submission" date="2016-07" db="EMBL/GenBank/DDBJ databases">
        <title>Sequence Frankia sp. strain CcI1.17.</title>
        <authorList>
            <person name="Ghodhbane-Gtari F."/>
            <person name="Swanson E."/>
            <person name="Gueddou A."/>
            <person name="Morris K."/>
            <person name="Hezbri K."/>
            <person name="Ktari A."/>
            <person name="Nouioui I."/>
            <person name="Abebe-Akele F."/>
            <person name="Simpson S."/>
            <person name="Thomas K."/>
            <person name="Gtari M."/>
            <person name="Tisa L.S."/>
            <person name="Hurst S."/>
        </authorList>
    </citation>
    <scope>NUCLEOTIDE SEQUENCE [LARGE SCALE GENOMIC DNA]</scope>
    <source>
        <strain evidence="3">Cc1.17</strain>
    </source>
</reference>
<feature type="region of interest" description="Disordered" evidence="1">
    <location>
        <begin position="453"/>
        <end position="508"/>
    </location>
</feature>
<protein>
    <recommendedName>
        <fullName evidence="4">Gluconate kinase</fullName>
    </recommendedName>
</protein>
<dbReference type="PANTHER" id="PTHR43883">
    <property type="entry name" value="SLR0207 PROTEIN"/>
    <property type="match status" value="1"/>
</dbReference>
<comment type="caution">
    <text evidence="2">The sequence shown here is derived from an EMBL/GenBank/DDBJ whole genome shotgun (WGS) entry which is preliminary data.</text>
</comment>
<organism evidence="2 3">
    <name type="scientific">Parafrankia colletiae</name>
    <dbReference type="NCBI Taxonomy" id="573497"/>
    <lineage>
        <taxon>Bacteria</taxon>
        <taxon>Bacillati</taxon>
        <taxon>Actinomycetota</taxon>
        <taxon>Actinomycetes</taxon>
        <taxon>Frankiales</taxon>
        <taxon>Frankiaceae</taxon>
        <taxon>Parafrankia</taxon>
    </lineage>
</organism>
<dbReference type="InterPro" id="IPR027417">
    <property type="entry name" value="P-loop_NTPase"/>
</dbReference>
<gene>
    <name evidence="2" type="ORF">CC117_12935</name>
</gene>
<proteinExistence type="predicted"/>
<feature type="region of interest" description="Disordered" evidence="1">
    <location>
        <begin position="378"/>
        <end position="397"/>
    </location>
</feature>
<name>A0A1S1R5U7_9ACTN</name>
<dbReference type="EMBL" id="MBLM01000058">
    <property type="protein sequence ID" value="OHV41109.1"/>
    <property type="molecule type" value="Genomic_DNA"/>
</dbReference>
<sequence>MGVATAAGTVPTAAAAPERAVASVPLRPGPAGSAAPDAAVQPARLVETHTSVLVFMGDRVYKTKKPADLGFLDFRTRQARRAACHAEVDLNRRLARDVYLGVADVVGPDGDLCDHMVVMRRLPADRRLSTLVAAGSDVTGQLRAVARLLAGFHSRCETSAQISDAASPTALRQLWDEGMEGVQPYVGTVLDPATIDAIGRLAARYLDGREPLLRERQRLGLIRDGHGDLLADDIYCLDDGPRILDCLEFDQRLRVGDILADIAFLAMDLERLGRPDLAAFFLDRYREYAAESHPRSLEHLYVAYRAFVRCKVACTRHAQGNSSAAAEARALAALALSSLRRGRVRLVLVGGPGESGRSQLAAALAEAEGWTLLRAETPATGTADSGPDSATGDNADAGYDELLRNAHIAAERGETVVLDAPWALRRDRHRAAALAHATAADLVQLRCAPVAHPQAAAQPRPVLRPVGPSSGFGSAGEPPSADPWPEARTLPYASTPEGVLRAARRATT</sequence>
<dbReference type="Pfam" id="PF13671">
    <property type="entry name" value="AAA_33"/>
    <property type="match status" value="1"/>
</dbReference>
<dbReference type="PANTHER" id="PTHR43883:SF1">
    <property type="entry name" value="GLUCONOKINASE"/>
    <property type="match status" value="1"/>
</dbReference>
<keyword evidence="3" id="KW-1185">Reference proteome</keyword>
<dbReference type="Gene3D" id="3.40.50.300">
    <property type="entry name" value="P-loop containing nucleotide triphosphate hydrolases"/>
    <property type="match status" value="1"/>
</dbReference>
<dbReference type="RefSeq" id="WP_071083169.1">
    <property type="nucleotide sequence ID" value="NZ_MBLM01000058.1"/>
</dbReference>
<accession>A0A1S1R5U7</accession>
<evidence type="ECO:0008006" key="4">
    <source>
        <dbReference type="Google" id="ProtNLM"/>
    </source>
</evidence>
<dbReference type="OrthoDB" id="9810277at2"/>
<dbReference type="InterPro" id="IPR011009">
    <property type="entry name" value="Kinase-like_dom_sf"/>
</dbReference>